<name>A0A482WEY3_ASBVE</name>
<dbReference type="OrthoDB" id="343114at2759"/>
<reference evidence="8 9" key="1">
    <citation type="submission" date="2017-03" db="EMBL/GenBank/DDBJ databases">
        <title>Genome of the blue death feigning beetle - Asbolus verrucosus.</title>
        <authorList>
            <person name="Rider S.D."/>
        </authorList>
    </citation>
    <scope>NUCLEOTIDE SEQUENCE [LARGE SCALE GENOMIC DNA]</scope>
    <source>
        <strain evidence="8">Butters</strain>
        <tissue evidence="8">Head and leg muscle</tissue>
    </source>
</reference>
<evidence type="ECO:0000313" key="9">
    <source>
        <dbReference type="Proteomes" id="UP000292052"/>
    </source>
</evidence>
<dbReference type="GO" id="GO:0004722">
    <property type="term" value="F:protein serine/threonine phosphatase activity"/>
    <property type="evidence" value="ECO:0007669"/>
    <property type="project" value="InterPro"/>
</dbReference>
<dbReference type="Gene3D" id="3.60.40.10">
    <property type="entry name" value="PPM-type phosphatase domain"/>
    <property type="match status" value="1"/>
</dbReference>
<dbReference type="CDD" id="cd00143">
    <property type="entry name" value="PP2Cc"/>
    <property type="match status" value="1"/>
</dbReference>
<dbReference type="PROSITE" id="PS01032">
    <property type="entry name" value="PPM_1"/>
    <property type="match status" value="1"/>
</dbReference>
<evidence type="ECO:0000259" key="7">
    <source>
        <dbReference type="PROSITE" id="PS51746"/>
    </source>
</evidence>
<dbReference type="PANTHER" id="PTHR47992">
    <property type="entry name" value="PROTEIN PHOSPHATASE"/>
    <property type="match status" value="1"/>
</dbReference>
<evidence type="ECO:0000313" key="8">
    <source>
        <dbReference type="EMBL" id="RZC43168.1"/>
    </source>
</evidence>
<evidence type="ECO:0000256" key="2">
    <source>
        <dbReference type="ARBA" id="ARBA00022801"/>
    </source>
</evidence>
<dbReference type="InterPro" id="IPR001932">
    <property type="entry name" value="PPM-type_phosphatase-like_dom"/>
</dbReference>
<dbReference type="SMART" id="SM00332">
    <property type="entry name" value="PP2Cc"/>
    <property type="match status" value="1"/>
</dbReference>
<dbReference type="Proteomes" id="UP000292052">
    <property type="component" value="Unassembled WGS sequence"/>
</dbReference>
<evidence type="ECO:0000256" key="6">
    <source>
        <dbReference type="SAM" id="Phobius"/>
    </source>
</evidence>
<dbReference type="Pfam" id="PF00481">
    <property type="entry name" value="PP2C"/>
    <property type="match status" value="2"/>
</dbReference>
<feature type="region of interest" description="Disordered" evidence="5">
    <location>
        <begin position="189"/>
        <end position="220"/>
    </location>
</feature>
<evidence type="ECO:0000256" key="3">
    <source>
        <dbReference type="ARBA" id="ARBA00022912"/>
    </source>
</evidence>
<comment type="caution">
    <text evidence="8">The sequence shown here is derived from an EMBL/GenBank/DDBJ whole genome shotgun (WGS) entry which is preliminary data.</text>
</comment>
<dbReference type="STRING" id="1661398.A0A482WEY3"/>
<evidence type="ECO:0000256" key="4">
    <source>
        <dbReference type="RuleBase" id="RU003465"/>
    </source>
</evidence>
<accession>A0A482WEY3</accession>
<dbReference type="InterPro" id="IPR036457">
    <property type="entry name" value="PPM-type-like_dom_sf"/>
</dbReference>
<gene>
    <name evidence="8" type="ORF">BDFB_011868</name>
</gene>
<keyword evidence="1" id="KW-0479">Metal-binding</keyword>
<feature type="transmembrane region" description="Helical" evidence="6">
    <location>
        <begin position="54"/>
        <end position="74"/>
    </location>
</feature>
<keyword evidence="3 4" id="KW-0904">Protein phosphatase</keyword>
<keyword evidence="9" id="KW-1185">Reference proteome</keyword>
<organism evidence="8 9">
    <name type="scientific">Asbolus verrucosus</name>
    <name type="common">Desert ironclad beetle</name>
    <dbReference type="NCBI Taxonomy" id="1661398"/>
    <lineage>
        <taxon>Eukaryota</taxon>
        <taxon>Metazoa</taxon>
        <taxon>Ecdysozoa</taxon>
        <taxon>Arthropoda</taxon>
        <taxon>Hexapoda</taxon>
        <taxon>Insecta</taxon>
        <taxon>Pterygota</taxon>
        <taxon>Neoptera</taxon>
        <taxon>Endopterygota</taxon>
        <taxon>Coleoptera</taxon>
        <taxon>Polyphaga</taxon>
        <taxon>Cucujiformia</taxon>
        <taxon>Tenebrionidae</taxon>
        <taxon>Pimeliinae</taxon>
        <taxon>Asbolus</taxon>
    </lineage>
</organism>
<evidence type="ECO:0000256" key="5">
    <source>
        <dbReference type="SAM" id="MobiDB-lite"/>
    </source>
</evidence>
<keyword evidence="6" id="KW-1133">Transmembrane helix</keyword>
<dbReference type="GO" id="GO:0046872">
    <property type="term" value="F:metal ion binding"/>
    <property type="evidence" value="ECO:0007669"/>
    <property type="project" value="UniProtKB-KW"/>
</dbReference>
<feature type="domain" description="PPM-type phosphatase" evidence="7">
    <location>
        <begin position="114"/>
        <end position="463"/>
    </location>
</feature>
<sequence length="477" mass="53796">MEDELDDKIIYQTYVSHMRIMSRIAWGVPLNISPLTYTSHIWRMLKLYMLKPEIIILGTVVLFILMYMQALDVWSRNLLGRLQYTINRPKSKPEKLSFFSGDLDKASWEMKVGPYAAYAVQGRRPKMEDRFVINDNINNTGVALFAVFDGHGGEFAANYAKEKLVQNLYSRVVEIKDLIAGKISLKSTCDEDEQSEKKDPEKPATPSLAERRKSFRKTSSTTDECIKGAKEITDTELLSKLDNIARPITREVRHTRTQSFKKVPSTSYFDKSGTVNYGKLLTDEVLAADQHLLETAKKSMDVAGTTALIAILEGSQLIVANVGDSRGVMCDSRGNVIPLSFDHKPQQMRERKRIKEAGGFVTFNGVWRVAGILATSRALGDYPLKDKKLVIADPDILTFDLKDHKPMFVILASDGLWDTFSNEEAISFIKERLNEPDYGAKSLTLQSYYRGSLDNITVIVINFKDNAFSFHSAEKSA</sequence>
<feature type="transmembrane region" description="Helical" evidence="6">
    <location>
        <begin position="24"/>
        <end position="42"/>
    </location>
</feature>
<keyword evidence="6" id="KW-0472">Membrane</keyword>
<dbReference type="EMBL" id="QDEB01001518">
    <property type="protein sequence ID" value="RZC43168.1"/>
    <property type="molecule type" value="Genomic_DNA"/>
</dbReference>
<comment type="similarity">
    <text evidence="4">Belongs to the PP2C family.</text>
</comment>
<keyword evidence="6" id="KW-0812">Transmembrane</keyword>
<dbReference type="InterPro" id="IPR000222">
    <property type="entry name" value="PP2C_BS"/>
</dbReference>
<dbReference type="SUPFAM" id="SSF81606">
    <property type="entry name" value="PP2C-like"/>
    <property type="match status" value="1"/>
</dbReference>
<dbReference type="InterPro" id="IPR015655">
    <property type="entry name" value="PP2C"/>
</dbReference>
<dbReference type="PROSITE" id="PS51746">
    <property type="entry name" value="PPM_2"/>
    <property type="match status" value="1"/>
</dbReference>
<evidence type="ECO:0000256" key="1">
    <source>
        <dbReference type="ARBA" id="ARBA00022723"/>
    </source>
</evidence>
<protein>
    <submittedName>
        <fullName evidence="8">PP2C domain containing protein</fullName>
    </submittedName>
</protein>
<proteinExistence type="inferred from homology"/>
<keyword evidence="2 4" id="KW-0378">Hydrolase</keyword>
<dbReference type="AlphaFoldDB" id="A0A482WEY3"/>